<keyword evidence="4" id="KW-1185">Reference proteome</keyword>
<dbReference type="AlphaFoldDB" id="A0AAE1EYX3"/>
<feature type="domain" description="Vanin C-terminal" evidence="2">
    <location>
        <begin position="294"/>
        <end position="451"/>
    </location>
</feature>
<evidence type="ECO:0000256" key="1">
    <source>
        <dbReference type="ARBA" id="ARBA00022801"/>
    </source>
</evidence>
<sequence>MAGEEVIYKAAVLEYEPYNQWIQGGEGEGGGVGIVKENARIISEFAAQAKAMGVDILVVPEYGVQSLDMHTTAPLEFLSVTQFVPDPEILIAPCGMDSEPQNFETSVKRVPCRPDTGSLNPFNNTLDTSYTCPPGGYIFYNTQLVFDRTGTVIARCVFDIAWQHPGLSNVLTKGVKDVAMSTAWVDNLPFLIAPSVQNGWSRALGVNLLVAGHHRPERSKLGSGIYLGQSDLTYNIVYDSESGNQLIVSDVRPRNLAEDTDALHRFARNSQENARKFPHSAQNSDTRSREHLVYHDDLSNYTQTVLLSNTAGEETAQACHDDGLCCTLTYTNTGGLTYSLLAYSGIIVQGFHDYRFYAQVCSVLWCESEDVNSCAVISEGAVPDDAFGPFSLTGTFKTDFLYPAFFDRDLTIATNDLYAITVSGGNQTMSTEVAMGNVMTAGFYGRWYDRDP</sequence>
<name>A0AAE1EYX3_PETCI</name>
<organism evidence="3 4">
    <name type="scientific">Petrolisthes cinctipes</name>
    <name type="common">Flat porcelain crab</name>
    <dbReference type="NCBI Taxonomy" id="88211"/>
    <lineage>
        <taxon>Eukaryota</taxon>
        <taxon>Metazoa</taxon>
        <taxon>Ecdysozoa</taxon>
        <taxon>Arthropoda</taxon>
        <taxon>Crustacea</taxon>
        <taxon>Multicrustacea</taxon>
        <taxon>Malacostraca</taxon>
        <taxon>Eumalacostraca</taxon>
        <taxon>Eucarida</taxon>
        <taxon>Decapoda</taxon>
        <taxon>Pleocyemata</taxon>
        <taxon>Anomura</taxon>
        <taxon>Galatheoidea</taxon>
        <taxon>Porcellanidae</taxon>
        <taxon>Petrolisthes</taxon>
    </lineage>
</organism>
<dbReference type="PANTHER" id="PTHR10609">
    <property type="entry name" value="BIOTINIDASE-RELATED"/>
    <property type="match status" value="1"/>
</dbReference>
<dbReference type="Proteomes" id="UP001286313">
    <property type="component" value="Unassembled WGS sequence"/>
</dbReference>
<comment type="caution">
    <text evidence="3">The sequence shown here is derived from an EMBL/GenBank/DDBJ whole genome shotgun (WGS) entry which is preliminary data.</text>
</comment>
<reference evidence="3" key="1">
    <citation type="submission" date="2023-10" db="EMBL/GenBank/DDBJ databases">
        <title>Genome assemblies of two species of porcelain crab, Petrolisthes cinctipes and Petrolisthes manimaculis (Anomura: Porcellanidae).</title>
        <authorList>
            <person name="Angst P."/>
        </authorList>
    </citation>
    <scope>NUCLEOTIDE SEQUENCE</scope>
    <source>
        <strain evidence="3">PB745_01</strain>
        <tissue evidence="3">Gill</tissue>
    </source>
</reference>
<evidence type="ECO:0000259" key="2">
    <source>
        <dbReference type="Pfam" id="PF19018"/>
    </source>
</evidence>
<dbReference type="PANTHER" id="PTHR10609:SF14">
    <property type="entry name" value="BIOTINIDASE"/>
    <property type="match status" value="1"/>
</dbReference>
<proteinExistence type="predicted"/>
<evidence type="ECO:0000313" key="4">
    <source>
        <dbReference type="Proteomes" id="UP001286313"/>
    </source>
</evidence>
<dbReference type="EMBL" id="JAWQEG010003912">
    <property type="protein sequence ID" value="KAK3863896.1"/>
    <property type="molecule type" value="Genomic_DNA"/>
</dbReference>
<accession>A0AAE1EYX3</accession>
<gene>
    <name evidence="3" type="ORF">Pcinc_030370</name>
</gene>
<dbReference type="GO" id="GO:0016787">
    <property type="term" value="F:hydrolase activity"/>
    <property type="evidence" value="ECO:0007669"/>
    <property type="project" value="UniProtKB-KW"/>
</dbReference>
<dbReference type="InterPro" id="IPR043957">
    <property type="entry name" value="Vanin_C"/>
</dbReference>
<protein>
    <recommendedName>
        <fullName evidence="2">Vanin C-terminal domain-containing protein</fullName>
    </recommendedName>
</protein>
<dbReference type="InterPro" id="IPR040154">
    <property type="entry name" value="Biotinidase/VNN"/>
</dbReference>
<dbReference type="SUPFAM" id="SSF56317">
    <property type="entry name" value="Carbon-nitrogen hydrolase"/>
    <property type="match status" value="1"/>
</dbReference>
<dbReference type="InterPro" id="IPR036526">
    <property type="entry name" value="C-N_Hydrolase_sf"/>
</dbReference>
<dbReference type="Pfam" id="PF19018">
    <property type="entry name" value="Vanin_C"/>
    <property type="match status" value="1"/>
</dbReference>
<dbReference type="Gene3D" id="3.60.110.10">
    <property type="entry name" value="Carbon-nitrogen hydrolase"/>
    <property type="match status" value="2"/>
</dbReference>
<keyword evidence="1" id="KW-0378">Hydrolase</keyword>
<evidence type="ECO:0000313" key="3">
    <source>
        <dbReference type="EMBL" id="KAK3863896.1"/>
    </source>
</evidence>